<feature type="binding site" evidence="13">
    <location>
        <position position="186"/>
    </location>
    <ligand>
        <name>ATP</name>
        <dbReference type="ChEBI" id="CHEBI:30616"/>
    </ligand>
</feature>
<dbReference type="RefSeq" id="WP_143486451.1">
    <property type="nucleotide sequence ID" value="NZ_VJOY01000001.1"/>
</dbReference>
<dbReference type="GO" id="GO:0004747">
    <property type="term" value="F:ribokinase activity"/>
    <property type="evidence" value="ECO:0007669"/>
    <property type="project" value="UniProtKB-UniRule"/>
</dbReference>
<feature type="binding site" evidence="13">
    <location>
        <position position="287"/>
    </location>
    <ligand>
        <name>K(+)</name>
        <dbReference type="ChEBI" id="CHEBI:29103"/>
    </ligand>
</feature>
<dbReference type="PROSITE" id="PS00584">
    <property type="entry name" value="PFKB_KINASES_2"/>
    <property type="match status" value="1"/>
</dbReference>
<evidence type="ECO:0000256" key="5">
    <source>
        <dbReference type="ARBA" id="ARBA00022679"/>
    </source>
</evidence>
<dbReference type="CDD" id="cd01174">
    <property type="entry name" value="ribokinase"/>
    <property type="match status" value="1"/>
</dbReference>
<dbReference type="GO" id="GO:0019303">
    <property type="term" value="P:D-ribose catabolic process"/>
    <property type="evidence" value="ECO:0007669"/>
    <property type="project" value="UniProtKB-UniRule"/>
</dbReference>
<dbReference type="GO" id="GO:0005829">
    <property type="term" value="C:cytosol"/>
    <property type="evidence" value="ECO:0007669"/>
    <property type="project" value="TreeGrafter"/>
</dbReference>
<feature type="binding site" evidence="13">
    <location>
        <position position="284"/>
    </location>
    <ligand>
        <name>K(+)</name>
        <dbReference type="ChEBI" id="CHEBI:29103"/>
    </ligand>
</feature>
<feature type="binding site" evidence="13">
    <location>
        <position position="250"/>
    </location>
    <ligand>
        <name>K(+)</name>
        <dbReference type="ChEBI" id="CHEBI:29103"/>
    </ligand>
</feature>
<keyword evidence="5 13" id="KW-0808">Transferase</keyword>
<evidence type="ECO:0000256" key="10">
    <source>
        <dbReference type="ARBA" id="ARBA00022842"/>
    </source>
</evidence>
<organism evidence="15 16">
    <name type="scientific">Pseudomonas mangiferae</name>
    <dbReference type="NCBI Taxonomy" id="2593654"/>
    <lineage>
        <taxon>Bacteria</taxon>
        <taxon>Pseudomonadati</taxon>
        <taxon>Pseudomonadota</taxon>
        <taxon>Gammaproteobacteria</taxon>
        <taxon>Pseudomonadales</taxon>
        <taxon>Pseudomonadaceae</taxon>
        <taxon>Pseudomonas</taxon>
    </lineage>
</organism>
<comment type="subunit">
    <text evidence="13">Homodimer.</text>
</comment>
<evidence type="ECO:0000256" key="8">
    <source>
        <dbReference type="ARBA" id="ARBA00022777"/>
    </source>
</evidence>
<dbReference type="Pfam" id="PF00294">
    <property type="entry name" value="PfkB"/>
    <property type="match status" value="1"/>
</dbReference>
<keyword evidence="8 13" id="KW-0418">Kinase</keyword>
<dbReference type="Proteomes" id="UP000315235">
    <property type="component" value="Unassembled WGS sequence"/>
</dbReference>
<dbReference type="PANTHER" id="PTHR10584:SF166">
    <property type="entry name" value="RIBOKINASE"/>
    <property type="match status" value="1"/>
</dbReference>
<dbReference type="SUPFAM" id="SSF53613">
    <property type="entry name" value="Ribokinase-like"/>
    <property type="match status" value="1"/>
</dbReference>
<evidence type="ECO:0000313" key="15">
    <source>
        <dbReference type="EMBL" id="TRX76746.1"/>
    </source>
</evidence>
<evidence type="ECO:0000256" key="1">
    <source>
        <dbReference type="ARBA" id="ARBA00005380"/>
    </source>
</evidence>
<name>A0A553H4U9_9PSED</name>
<comment type="similarity">
    <text evidence="1">Belongs to the carbohydrate kinase pfkB family.</text>
</comment>
<dbReference type="InterPro" id="IPR011877">
    <property type="entry name" value="Ribokinase"/>
</dbReference>
<evidence type="ECO:0000256" key="6">
    <source>
        <dbReference type="ARBA" id="ARBA00022723"/>
    </source>
</evidence>
<comment type="subcellular location">
    <subcellularLocation>
        <location evidence="13">Cytoplasm</location>
    </subcellularLocation>
</comment>
<evidence type="ECO:0000256" key="13">
    <source>
        <dbReference type="HAMAP-Rule" id="MF_01987"/>
    </source>
</evidence>
<dbReference type="GO" id="GO:0046872">
    <property type="term" value="F:metal ion binding"/>
    <property type="evidence" value="ECO:0007669"/>
    <property type="project" value="UniProtKB-KW"/>
</dbReference>
<dbReference type="EC" id="2.7.1.15" evidence="2 13"/>
<keyword evidence="7 13" id="KW-0547">Nucleotide-binding</keyword>
<keyword evidence="12 13" id="KW-0119">Carbohydrate metabolism</keyword>
<dbReference type="InterPro" id="IPR029056">
    <property type="entry name" value="Ribokinase-like"/>
</dbReference>
<dbReference type="GO" id="GO:0005524">
    <property type="term" value="F:ATP binding"/>
    <property type="evidence" value="ECO:0007669"/>
    <property type="project" value="UniProtKB-UniRule"/>
</dbReference>
<comment type="caution">
    <text evidence="15">The sequence shown here is derived from an EMBL/GenBank/DDBJ whole genome shotgun (WGS) entry which is preliminary data.</text>
</comment>
<keyword evidence="11 13" id="KW-0630">Potassium</keyword>
<evidence type="ECO:0000256" key="11">
    <source>
        <dbReference type="ARBA" id="ARBA00022958"/>
    </source>
</evidence>
<comment type="catalytic activity">
    <reaction evidence="13">
        <text>D-ribose + ATP = D-ribose 5-phosphate + ADP + H(+)</text>
        <dbReference type="Rhea" id="RHEA:13697"/>
        <dbReference type="ChEBI" id="CHEBI:15378"/>
        <dbReference type="ChEBI" id="CHEBI:30616"/>
        <dbReference type="ChEBI" id="CHEBI:47013"/>
        <dbReference type="ChEBI" id="CHEBI:78346"/>
        <dbReference type="ChEBI" id="CHEBI:456216"/>
        <dbReference type="EC" id="2.7.1.15"/>
    </reaction>
</comment>
<dbReference type="InterPro" id="IPR011611">
    <property type="entry name" value="PfkB_dom"/>
</dbReference>
<evidence type="ECO:0000256" key="2">
    <source>
        <dbReference type="ARBA" id="ARBA00012035"/>
    </source>
</evidence>
<feature type="binding site" evidence="13">
    <location>
        <position position="289"/>
    </location>
    <ligand>
        <name>K(+)</name>
        <dbReference type="ChEBI" id="CHEBI:29103"/>
    </ligand>
</feature>
<dbReference type="InterPro" id="IPR002173">
    <property type="entry name" value="Carboh/pur_kinase_PfkB_CS"/>
</dbReference>
<comment type="similarity">
    <text evidence="13">Belongs to the carbohydrate kinase PfkB family. Ribokinase subfamily.</text>
</comment>
<dbReference type="FunFam" id="3.40.1190.20:FF:000012">
    <property type="entry name" value="Ribokinase"/>
    <property type="match status" value="1"/>
</dbReference>
<dbReference type="PANTHER" id="PTHR10584">
    <property type="entry name" value="SUGAR KINASE"/>
    <property type="match status" value="1"/>
</dbReference>
<keyword evidence="10 13" id="KW-0460">Magnesium</keyword>
<dbReference type="PRINTS" id="PR00990">
    <property type="entry name" value="RIBOKINASE"/>
</dbReference>
<evidence type="ECO:0000256" key="9">
    <source>
        <dbReference type="ARBA" id="ARBA00022840"/>
    </source>
</evidence>
<keyword evidence="16" id="KW-1185">Reference proteome</keyword>
<dbReference type="NCBIfam" id="TIGR02152">
    <property type="entry name" value="D_ribokin_bact"/>
    <property type="match status" value="1"/>
</dbReference>
<dbReference type="EMBL" id="VJOY01000001">
    <property type="protein sequence ID" value="TRX76746.1"/>
    <property type="molecule type" value="Genomic_DNA"/>
</dbReference>
<keyword evidence="6 13" id="KW-0479">Metal-binding</keyword>
<feature type="binding site" evidence="13">
    <location>
        <begin position="40"/>
        <end position="44"/>
    </location>
    <ligand>
        <name>substrate</name>
    </ligand>
</feature>
<feature type="active site" description="Proton acceptor" evidence="13">
    <location>
        <position position="254"/>
    </location>
</feature>
<gene>
    <name evidence="13 15" type="primary">rbsK</name>
    <name evidence="15" type="ORF">FM069_01625</name>
</gene>
<comment type="function">
    <text evidence="13">Catalyzes the phosphorylation of ribose at O-5 in a reaction requiring ATP and magnesium. The resulting D-ribose-5-phosphate can then be used either for sythesis of nucleotides, histidine, and tryptophan, or as a component of the pentose phosphate pathway.</text>
</comment>
<evidence type="ECO:0000256" key="4">
    <source>
        <dbReference type="ARBA" id="ARBA00022490"/>
    </source>
</evidence>
<keyword evidence="9 13" id="KW-0067">ATP-binding</keyword>
<dbReference type="OrthoDB" id="9775849at2"/>
<evidence type="ECO:0000313" key="16">
    <source>
        <dbReference type="Proteomes" id="UP000315235"/>
    </source>
</evidence>
<evidence type="ECO:0000256" key="12">
    <source>
        <dbReference type="ARBA" id="ARBA00023277"/>
    </source>
</evidence>
<evidence type="ECO:0000259" key="14">
    <source>
        <dbReference type="Pfam" id="PF00294"/>
    </source>
</evidence>
<protein>
    <recommendedName>
        <fullName evidence="3 13">Ribokinase</fullName>
        <shortName evidence="13">RK</shortName>
        <ecNumber evidence="2 13">2.7.1.15</ecNumber>
    </recommendedName>
</protein>
<dbReference type="InterPro" id="IPR002139">
    <property type="entry name" value="Ribo/fructo_kinase"/>
</dbReference>
<evidence type="ECO:0000256" key="3">
    <source>
        <dbReference type="ARBA" id="ARBA00016943"/>
    </source>
</evidence>
<feature type="binding site" evidence="13">
    <location>
        <position position="293"/>
    </location>
    <ligand>
        <name>K(+)</name>
        <dbReference type="ChEBI" id="CHEBI:29103"/>
    </ligand>
</feature>
<comment type="pathway">
    <text evidence="13">Carbohydrate metabolism; D-ribose degradation; D-ribose 5-phosphate from beta-D-ribopyranose: step 2/2.</text>
</comment>
<proteinExistence type="inferred from homology"/>
<feature type="binding site" evidence="13">
    <location>
        <begin position="222"/>
        <end position="227"/>
    </location>
    <ligand>
        <name>ATP</name>
        <dbReference type="ChEBI" id="CHEBI:30616"/>
    </ligand>
</feature>
<dbReference type="AlphaFoldDB" id="A0A553H4U9"/>
<reference evidence="15 16" key="1">
    <citation type="submission" date="2019-07" db="EMBL/GenBank/DDBJ databases">
        <title>Pseudomonas mangiferae sp. nov., isolated from bark of mango tree in Thailand.</title>
        <authorList>
            <person name="Srisuk N."/>
            <person name="Anurat P."/>
        </authorList>
    </citation>
    <scope>NUCLEOTIDE SEQUENCE [LARGE SCALE GENOMIC DNA]</scope>
    <source>
        <strain evidence="15 16">DMKU_BBB3-04</strain>
    </source>
</reference>
<sequence length="306" mass="31276">MQANVVVIGSLNMDLVARAPRLPREGETLSGESFATVPGGKGANQAVAAARLGARVAMVGCVGDDAYGAQLRTGLEAEGIDCSALAEVADCSSGVALIVVDDNSQNAIVVIPGANGELSASRVEALDAVLQGAQILICQLEIPSLTVAHVLCRGHALGKTVILNPAPASEALPPAWYAWIDYLIPNESEAALLSGLPVDSLESAGAAAAHLRRAGAAKVILTLGERGALFVDDDGARHFPTRAVRAVDTTAAGDTFVGAFAAGLARGFDEAEAIRFGQRAAALSVTRAGAQPSIPHLHELDTPEQP</sequence>
<keyword evidence="4 13" id="KW-0963">Cytoplasm</keyword>
<feature type="domain" description="Carbohydrate kinase PfkB" evidence="14">
    <location>
        <begin position="3"/>
        <end position="296"/>
    </location>
</feature>
<comment type="activity regulation">
    <text evidence="13">Activated by a monovalent cation that binds near, but not in, the active site. The most likely occupant of the site in vivo is potassium. Ion binding induces a conformational change that may alter substrate affinity.</text>
</comment>
<dbReference type="Gene3D" id="3.40.1190.20">
    <property type="match status" value="1"/>
</dbReference>
<feature type="binding site" evidence="13">
    <location>
        <begin position="12"/>
        <end position="14"/>
    </location>
    <ligand>
        <name>substrate</name>
    </ligand>
</feature>
<feature type="binding site" evidence="13">
    <location>
        <begin position="253"/>
        <end position="254"/>
    </location>
    <ligand>
        <name>ATP</name>
        <dbReference type="ChEBI" id="CHEBI:30616"/>
    </ligand>
</feature>
<evidence type="ECO:0000256" key="7">
    <source>
        <dbReference type="ARBA" id="ARBA00022741"/>
    </source>
</evidence>
<comment type="cofactor">
    <cofactor evidence="13">
        <name>Mg(2+)</name>
        <dbReference type="ChEBI" id="CHEBI:18420"/>
    </cofactor>
    <text evidence="13">Requires a divalent cation, most likely magnesium in vivo, as an electrophilic catalyst to aid phosphoryl group transfer. It is the chelate of the metal and the nucleotide that is the actual substrate.</text>
</comment>
<dbReference type="HAMAP" id="MF_01987">
    <property type="entry name" value="Ribokinase"/>
    <property type="match status" value="1"/>
</dbReference>
<feature type="binding site" evidence="13">
    <location>
        <position position="141"/>
    </location>
    <ligand>
        <name>substrate</name>
    </ligand>
</feature>
<feature type="binding site" evidence="13">
    <location>
        <position position="248"/>
    </location>
    <ligand>
        <name>K(+)</name>
        <dbReference type="ChEBI" id="CHEBI:29103"/>
    </ligand>
</feature>
<feature type="binding site" evidence="13">
    <location>
        <position position="254"/>
    </location>
    <ligand>
        <name>substrate</name>
    </ligand>
</feature>
<accession>A0A553H4U9</accession>
<comment type="caution">
    <text evidence="13">Lacks conserved residue(s) required for the propagation of feature annotation.</text>
</comment>
<dbReference type="UniPathway" id="UPA00916">
    <property type="reaction ID" value="UER00889"/>
</dbReference>